<keyword evidence="2" id="KW-0732">Signal</keyword>
<dbReference type="PANTHER" id="PTHR38165:SF1">
    <property type="entry name" value="GLUCANASE B"/>
    <property type="match status" value="1"/>
</dbReference>
<sequence>MPRKRSLLLAAAATAAALGTAWIALPASAAAPTASVRTVSDWGSGWQDEVTISNTGASAMSSWKVEFDLPAGSSIGSFWEADMAASGSHRTFTNRSWNGAIPVGGTVTFGFVGAGAQPTGCTLNGIACNGVTVPTTAPTTGVPTAVPTAVPTKATTTPTASPTNPTSPASPTAAPTTAVPSQSTANPTNPVKTEGLLPVTFTNDSGRDEAVHLYVLGTNLTTGKLGYSDATGRFTPWTGGGTVPVPAPDVSIPGPAKGRSTTIQIPENLSGRIYFSFGSKLDFRLTADGLVQPAPWAGGDPNRDILFDWSEFTLNDSGLWLNSSQVDMFAVPHIVSVTGKSASSQTGEVKPGGRQRVIDTIKADPAFAKSVVTGSDGTVLRVLAPGKAADAGLMSPTYLDGFITGAWNAYQSKVLTVIPFTDQPGVKYRGRTTGNVLNFTDTAGRTVASFTKPSTANVWGCDGALGAPNDQVVGPIARTLCAALQRTTLGRLDTQPSGTATDFYQGEVTNVYARVIHQNMVDGKAYAFAFDDVQNQESLVHDGDPQAAGITLTAF</sequence>
<dbReference type="Gene3D" id="2.60.40.290">
    <property type="match status" value="1"/>
</dbReference>
<dbReference type="RefSeq" id="WP_111651582.1">
    <property type="nucleotide sequence ID" value="NZ_JACHWI010000002.1"/>
</dbReference>
<dbReference type="EMBL" id="QLMJ01000012">
    <property type="protein sequence ID" value="RAK33243.1"/>
    <property type="molecule type" value="Genomic_DNA"/>
</dbReference>
<feature type="signal peptide" evidence="2">
    <location>
        <begin position="1"/>
        <end position="29"/>
    </location>
</feature>
<evidence type="ECO:0000259" key="3">
    <source>
        <dbReference type="PROSITE" id="PS51173"/>
    </source>
</evidence>
<evidence type="ECO:0000313" key="5">
    <source>
        <dbReference type="EMBL" id="RAK33243.1"/>
    </source>
</evidence>
<dbReference type="SMART" id="SM00637">
    <property type="entry name" value="CBD_II"/>
    <property type="match status" value="1"/>
</dbReference>
<accession>A0A327ZFV8</accession>
<evidence type="ECO:0000256" key="2">
    <source>
        <dbReference type="SAM" id="SignalP"/>
    </source>
</evidence>
<comment type="caution">
    <text evidence="5">The sequence shown here is derived from an EMBL/GenBank/DDBJ whole genome shotgun (WGS) entry which is preliminary data.</text>
</comment>
<dbReference type="Gene3D" id="2.60.110.10">
    <property type="entry name" value="Thaumatin"/>
    <property type="match status" value="1"/>
</dbReference>
<feature type="domain" description="CBM2" evidence="3">
    <location>
        <begin position="25"/>
        <end position="131"/>
    </location>
</feature>
<name>A0A327ZFV8_9ACTN</name>
<gene>
    <name evidence="5" type="ORF">B0I29_112275</name>
</gene>
<dbReference type="InterPro" id="IPR037398">
    <property type="entry name" value="Glyco_hydro_64_fam"/>
</dbReference>
<evidence type="ECO:0000313" key="6">
    <source>
        <dbReference type="Proteomes" id="UP000249341"/>
    </source>
</evidence>
<evidence type="ECO:0000256" key="1">
    <source>
        <dbReference type="SAM" id="MobiDB-lite"/>
    </source>
</evidence>
<dbReference type="GO" id="GO:0005975">
    <property type="term" value="P:carbohydrate metabolic process"/>
    <property type="evidence" value="ECO:0007669"/>
    <property type="project" value="InterPro"/>
</dbReference>
<feature type="domain" description="GH64" evidence="4">
    <location>
        <begin position="194"/>
        <end position="554"/>
    </location>
</feature>
<dbReference type="GO" id="GO:0004553">
    <property type="term" value="F:hydrolase activity, hydrolyzing O-glycosyl compounds"/>
    <property type="evidence" value="ECO:0007669"/>
    <property type="project" value="InterPro"/>
</dbReference>
<feature type="chain" id="PRO_5016415332" evidence="2">
    <location>
        <begin position="30"/>
        <end position="555"/>
    </location>
</feature>
<keyword evidence="6" id="KW-1185">Reference proteome</keyword>
<dbReference type="PROSITE" id="PS51173">
    <property type="entry name" value="CBM2"/>
    <property type="match status" value="1"/>
</dbReference>
<dbReference type="InterPro" id="IPR012291">
    <property type="entry name" value="CBM2_carb-bd_dom_sf"/>
</dbReference>
<dbReference type="PROSITE" id="PS52006">
    <property type="entry name" value="GH64"/>
    <property type="match status" value="1"/>
</dbReference>
<reference evidence="5 6" key="1">
    <citation type="submission" date="2018-06" db="EMBL/GenBank/DDBJ databases">
        <title>Genomic Encyclopedia of Type Strains, Phase III (KMG-III): the genomes of soil and plant-associated and newly described type strains.</title>
        <authorList>
            <person name="Whitman W."/>
        </authorList>
    </citation>
    <scope>NUCLEOTIDE SEQUENCE [LARGE SCALE GENOMIC DNA]</scope>
    <source>
        <strain evidence="5 6">CGMCC 4.7090</strain>
    </source>
</reference>
<dbReference type="Gene3D" id="3.30.920.50">
    <property type="entry name" value="Beta-1,3-glucanase, C-terminal domain"/>
    <property type="match status" value="1"/>
</dbReference>
<evidence type="ECO:0000259" key="4">
    <source>
        <dbReference type="PROSITE" id="PS52006"/>
    </source>
</evidence>
<dbReference type="Proteomes" id="UP000249341">
    <property type="component" value="Unassembled WGS sequence"/>
</dbReference>
<dbReference type="GO" id="GO:0030247">
    <property type="term" value="F:polysaccharide binding"/>
    <property type="evidence" value="ECO:0007669"/>
    <property type="project" value="UniProtKB-UniRule"/>
</dbReference>
<dbReference type="InterPro" id="IPR001919">
    <property type="entry name" value="CBD2"/>
</dbReference>
<dbReference type="SUPFAM" id="SSF49384">
    <property type="entry name" value="Carbohydrate-binding domain"/>
    <property type="match status" value="1"/>
</dbReference>
<dbReference type="InterPro" id="IPR008965">
    <property type="entry name" value="CBM2/CBM3_carb-bd_dom_sf"/>
</dbReference>
<dbReference type="Pfam" id="PF16483">
    <property type="entry name" value="Glyco_hydro_64"/>
    <property type="match status" value="1"/>
</dbReference>
<dbReference type="InterPro" id="IPR032477">
    <property type="entry name" value="Glyco_hydro_64"/>
</dbReference>
<feature type="compositionally biased region" description="Low complexity" evidence="1">
    <location>
        <begin position="143"/>
        <end position="185"/>
    </location>
</feature>
<protein>
    <submittedName>
        <fullName evidence="5">Cellulose binding domain-containing protein</fullName>
    </submittedName>
</protein>
<proteinExistence type="predicted"/>
<organism evidence="5 6">
    <name type="scientific">Actinoplanes lutulentus</name>
    <dbReference type="NCBI Taxonomy" id="1287878"/>
    <lineage>
        <taxon>Bacteria</taxon>
        <taxon>Bacillati</taxon>
        <taxon>Actinomycetota</taxon>
        <taxon>Actinomycetes</taxon>
        <taxon>Micromonosporales</taxon>
        <taxon>Micromonosporaceae</taxon>
        <taxon>Actinoplanes</taxon>
    </lineage>
</organism>
<dbReference type="InterPro" id="IPR037176">
    <property type="entry name" value="Osmotin/thaumatin-like_sf"/>
</dbReference>
<dbReference type="Pfam" id="PF00553">
    <property type="entry name" value="CBM_2"/>
    <property type="match status" value="1"/>
</dbReference>
<feature type="region of interest" description="Disordered" evidence="1">
    <location>
        <begin position="143"/>
        <end position="195"/>
    </location>
</feature>
<dbReference type="OrthoDB" id="5513218at2"/>
<dbReference type="AlphaFoldDB" id="A0A327ZFV8"/>
<dbReference type="InterPro" id="IPR006311">
    <property type="entry name" value="TAT_signal"/>
</dbReference>
<dbReference type="InterPro" id="IPR042517">
    <property type="entry name" value="Glyco_hydro_64_N_2"/>
</dbReference>
<dbReference type="PROSITE" id="PS51318">
    <property type="entry name" value="TAT"/>
    <property type="match status" value="1"/>
</dbReference>
<dbReference type="PANTHER" id="PTHR38165">
    <property type="match status" value="1"/>
</dbReference>
<feature type="region of interest" description="Disordered" evidence="1">
    <location>
        <begin position="239"/>
        <end position="259"/>
    </location>
</feature>